<protein>
    <submittedName>
        <fullName evidence="2">DC-STAMP domain-containing protein 2-like</fullName>
    </submittedName>
</protein>
<keyword evidence="1" id="KW-1185">Reference proteome</keyword>
<dbReference type="PANTHER" id="PTHR21041:SF6">
    <property type="entry name" value="DC-STAMP DOMAIN-CONTAINING PROTEIN 2"/>
    <property type="match status" value="1"/>
</dbReference>
<reference evidence="2" key="1">
    <citation type="submission" date="2025-08" db="UniProtKB">
        <authorList>
            <consortium name="RefSeq"/>
        </authorList>
    </citation>
    <scope>IDENTIFICATION</scope>
</reference>
<gene>
    <name evidence="2" type="primary">LOC118478060</name>
</gene>
<dbReference type="GeneID" id="118478060"/>
<name>A0ABM1VWU9_APLCA</name>
<dbReference type="InterPro" id="IPR051856">
    <property type="entry name" value="CSR-E3_Ligase_Protein"/>
</dbReference>
<organism evidence="1 2">
    <name type="scientific">Aplysia californica</name>
    <name type="common">California sea hare</name>
    <dbReference type="NCBI Taxonomy" id="6500"/>
    <lineage>
        <taxon>Eukaryota</taxon>
        <taxon>Metazoa</taxon>
        <taxon>Spiralia</taxon>
        <taxon>Lophotrochozoa</taxon>
        <taxon>Mollusca</taxon>
        <taxon>Gastropoda</taxon>
        <taxon>Heterobranchia</taxon>
        <taxon>Euthyneura</taxon>
        <taxon>Tectipleura</taxon>
        <taxon>Aplysiida</taxon>
        <taxon>Aplysioidea</taxon>
        <taxon>Aplysiidae</taxon>
        <taxon>Aplysia</taxon>
    </lineage>
</organism>
<evidence type="ECO:0000313" key="2">
    <source>
        <dbReference type="RefSeq" id="XP_035826891.1"/>
    </source>
</evidence>
<dbReference type="RefSeq" id="XP_035826891.1">
    <property type="nucleotide sequence ID" value="XM_035970998.1"/>
</dbReference>
<dbReference type="PANTHER" id="PTHR21041">
    <property type="entry name" value="DENDRITIC CELL-SPECIFIC TRANSMEMBRANE PROTEIN"/>
    <property type="match status" value="1"/>
</dbReference>
<accession>A0ABM1VWU9</accession>
<proteinExistence type="predicted"/>
<sequence>MLAAIRRFADDLRRAFKALSRAVEEIVSMVSSLFSWLASMVDVCNKNMGEPYRKCKKAFEDGYNDCSDALGIFDFLCNIVSAVSQVCHLARIGELLCVIAGVVKDLVLEKIGPPLASRIGDLQEMFYFKVSIDYHYHYNMNQSKPYR</sequence>
<evidence type="ECO:0000313" key="1">
    <source>
        <dbReference type="Proteomes" id="UP000694888"/>
    </source>
</evidence>
<dbReference type="Proteomes" id="UP000694888">
    <property type="component" value="Unplaced"/>
</dbReference>
<dbReference type="Pfam" id="PF26039">
    <property type="entry name" value="Dcst2"/>
    <property type="match status" value="1"/>
</dbReference>